<gene>
    <name evidence="9" type="primary">atpC</name>
    <name evidence="12" type="ordered locus">Selin_2250</name>
</gene>
<evidence type="ECO:0000256" key="6">
    <source>
        <dbReference type="ARBA" id="ARBA00023136"/>
    </source>
</evidence>
<dbReference type="GO" id="GO:0005886">
    <property type="term" value="C:plasma membrane"/>
    <property type="evidence" value="ECO:0007669"/>
    <property type="project" value="UniProtKB-SubCell"/>
</dbReference>
<dbReference type="EMBL" id="CP002432">
    <property type="protein sequence ID" value="ADU66970.1"/>
    <property type="molecule type" value="Genomic_DNA"/>
</dbReference>
<evidence type="ECO:0000313" key="12">
    <source>
        <dbReference type="EMBL" id="ADU66970.1"/>
    </source>
</evidence>
<keyword evidence="6 9" id="KW-0472">Membrane</keyword>
<dbReference type="AlphaFoldDB" id="E6W3T9"/>
<dbReference type="OrthoDB" id="9799969at2"/>
<dbReference type="InParanoid" id="E6W3T9"/>
<evidence type="ECO:0000256" key="2">
    <source>
        <dbReference type="ARBA" id="ARBA00004184"/>
    </source>
</evidence>
<dbReference type="Proteomes" id="UP000002572">
    <property type="component" value="Chromosome"/>
</dbReference>
<accession>E6W3T9</accession>
<keyword evidence="9" id="KW-0375">Hydrogen ion transport</keyword>
<dbReference type="FunCoup" id="E6W3T9">
    <property type="interactions" value="340"/>
</dbReference>
<dbReference type="GO" id="GO:0012505">
    <property type="term" value="C:endomembrane system"/>
    <property type="evidence" value="ECO:0007669"/>
    <property type="project" value="UniProtKB-SubCell"/>
</dbReference>
<name>E6W3T9_DESIS</name>
<keyword evidence="5 9" id="KW-0406">Ion transport</keyword>
<comment type="subunit">
    <text evidence="9 10">F-type ATPases have 2 components, CF(1) - the catalytic core - and CF(0) - the membrane proton channel. CF(1) has five subunits: alpha(3), beta(3), gamma(1), delta(1), epsilon(1). CF(0) has three main subunits: a, b and c.</text>
</comment>
<dbReference type="eggNOG" id="COG0355">
    <property type="taxonomic scope" value="Bacteria"/>
</dbReference>
<dbReference type="NCBIfam" id="TIGR01216">
    <property type="entry name" value="ATP_synt_epsi"/>
    <property type="match status" value="1"/>
</dbReference>
<dbReference type="Pfam" id="PF02823">
    <property type="entry name" value="ATP-synt_DE_N"/>
    <property type="match status" value="1"/>
</dbReference>
<evidence type="ECO:0000256" key="4">
    <source>
        <dbReference type="ARBA" id="ARBA00022448"/>
    </source>
</evidence>
<comment type="subcellular location">
    <subcellularLocation>
        <location evidence="9">Cell inner membrane</location>
        <topology evidence="9">Peripheral membrane protein</topology>
    </subcellularLocation>
    <subcellularLocation>
        <location evidence="2">Endomembrane system</location>
        <topology evidence="2">Peripheral membrane protein</topology>
    </subcellularLocation>
</comment>
<dbReference type="InterPro" id="IPR036771">
    <property type="entry name" value="ATPsynth_dsu/esu_N"/>
</dbReference>
<keyword evidence="9" id="KW-1003">Cell membrane</keyword>
<proteinExistence type="inferred from homology"/>
<evidence type="ECO:0000313" key="13">
    <source>
        <dbReference type="Proteomes" id="UP000002572"/>
    </source>
</evidence>
<dbReference type="HOGENOM" id="CLU_084338_1_1_0"/>
<dbReference type="InterPro" id="IPR020546">
    <property type="entry name" value="ATP_synth_F1_dsu/esu_N"/>
</dbReference>
<comment type="similarity">
    <text evidence="3 9 10">Belongs to the ATPase epsilon chain family.</text>
</comment>
<evidence type="ECO:0000256" key="8">
    <source>
        <dbReference type="ARBA" id="ARBA00023310"/>
    </source>
</evidence>
<dbReference type="KEGG" id="din:Selin_2250"/>
<keyword evidence="4 9" id="KW-0813">Transport</keyword>
<dbReference type="STRING" id="653733.Selin_2250"/>
<dbReference type="Gene3D" id="2.60.15.10">
    <property type="entry name" value="F0F1 ATP synthase delta/epsilon subunit, N-terminal"/>
    <property type="match status" value="1"/>
</dbReference>
<comment type="function">
    <text evidence="1 9">Produces ATP from ADP in the presence of a proton gradient across the membrane.</text>
</comment>
<dbReference type="HAMAP" id="MF_00530">
    <property type="entry name" value="ATP_synth_epsil_bac"/>
    <property type="match status" value="1"/>
</dbReference>
<evidence type="ECO:0000256" key="1">
    <source>
        <dbReference type="ARBA" id="ARBA00003543"/>
    </source>
</evidence>
<keyword evidence="8 9" id="KW-0066">ATP synthesis</keyword>
<protein>
    <recommendedName>
        <fullName evidence="9">ATP synthase epsilon chain</fullName>
    </recommendedName>
    <alternativeName>
        <fullName evidence="9">ATP synthase F1 sector epsilon subunit</fullName>
    </alternativeName>
    <alternativeName>
        <fullName evidence="9">F-ATPase epsilon subunit</fullName>
    </alternativeName>
</protein>
<sequence length="138" mass="15507">MAEKIRLELVTPTKQLLSVDVDSISMVGTEGDFSVLPNHTPMLTTLEMGELSYQVNGETHFVFVDWGFCEVLPDKVIILAETSELAFDIDVEEAKRLRAEAQAILDQKRAEDDVIFEQARVELLKQIARLGVASKIRM</sequence>
<keyword evidence="9" id="KW-0997">Cell inner membrane</keyword>
<feature type="domain" description="ATP synthase F1 complex delta/epsilon subunit N-terminal" evidence="11">
    <location>
        <begin position="6"/>
        <end position="82"/>
    </location>
</feature>
<evidence type="ECO:0000256" key="3">
    <source>
        <dbReference type="ARBA" id="ARBA00005712"/>
    </source>
</evidence>
<organism evidence="12 13">
    <name type="scientific">Desulfurispirillum indicum (strain ATCC BAA-1389 / DSM 22839 / S5)</name>
    <dbReference type="NCBI Taxonomy" id="653733"/>
    <lineage>
        <taxon>Bacteria</taxon>
        <taxon>Pseudomonadati</taxon>
        <taxon>Chrysiogenota</taxon>
        <taxon>Chrysiogenia</taxon>
        <taxon>Chrysiogenales</taxon>
        <taxon>Chrysiogenaceae</taxon>
        <taxon>Desulfurispirillum</taxon>
    </lineage>
</organism>
<dbReference type="InterPro" id="IPR001469">
    <property type="entry name" value="ATP_synth_F1_dsu/esu"/>
</dbReference>
<dbReference type="RefSeq" id="WP_013506846.1">
    <property type="nucleotide sequence ID" value="NC_014836.1"/>
</dbReference>
<dbReference type="CDD" id="cd12152">
    <property type="entry name" value="F1-ATPase_delta"/>
    <property type="match status" value="1"/>
</dbReference>
<dbReference type="GO" id="GO:0005524">
    <property type="term" value="F:ATP binding"/>
    <property type="evidence" value="ECO:0007669"/>
    <property type="project" value="UniProtKB-UniRule"/>
</dbReference>
<dbReference type="GO" id="GO:0045259">
    <property type="term" value="C:proton-transporting ATP synthase complex"/>
    <property type="evidence" value="ECO:0007669"/>
    <property type="project" value="UniProtKB-KW"/>
</dbReference>
<evidence type="ECO:0000256" key="10">
    <source>
        <dbReference type="RuleBase" id="RU003656"/>
    </source>
</evidence>
<dbReference type="PANTHER" id="PTHR13822:SF10">
    <property type="entry name" value="ATP SYNTHASE EPSILON CHAIN, CHLOROPLASTIC"/>
    <property type="match status" value="1"/>
</dbReference>
<keyword evidence="13" id="KW-1185">Reference proteome</keyword>
<evidence type="ECO:0000256" key="9">
    <source>
        <dbReference type="HAMAP-Rule" id="MF_00530"/>
    </source>
</evidence>
<evidence type="ECO:0000259" key="11">
    <source>
        <dbReference type="Pfam" id="PF02823"/>
    </source>
</evidence>
<keyword evidence="7 9" id="KW-0139">CF(1)</keyword>
<reference evidence="12 13" key="1">
    <citation type="submission" date="2010-12" db="EMBL/GenBank/DDBJ databases">
        <title>Complete sequence of Desulfurispirillum indicum S5.</title>
        <authorList>
            <consortium name="US DOE Joint Genome Institute"/>
            <person name="Lucas S."/>
            <person name="Copeland A."/>
            <person name="Lapidus A."/>
            <person name="Cheng J.-F."/>
            <person name="Goodwin L."/>
            <person name="Pitluck S."/>
            <person name="Chertkov O."/>
            <person name="Held B."/>
            <person name="Detter J.C."/>
            <person name="Han C."/>
            <person name="Tapia R."/>
            <person name="Land M."/>
            <person name="Hauser L."/>
            <person name="Kyrpides N."/>
            <person name="Ivanova N."/>
            <person name="Mikhailova N."/>
            <person name="Haggblom M."/>
            <person name="Rauschenbach I."/>
            <person name="Bini E."/>
            <person name="Woyke T."/>
        </authorList>
    </citation>
    <scope>NUCLEOTIDE SEQUENCE [LARGE SCALE GENOMIC DNA]</scope>
    <source>
        <strain evidence="13">ATCC BAA-1389 / DSM 22839 / S5</strain>
    </source>
</reference>
<evidence type="ECO:0000256" key="7">
    <source>
        <dbReference type="ARBA" id="ARBA00023196"/>
    </source>
</evidence>
<dbReference type="PANTHER" id="PTHR13822">
    <property type="entry name" value="ATP SYNTHASE DELTA/EPSILON CHAIN"/>
    <property type="match status" value="1"/>
</dbReference>
<dbReference type="SUPFAM" id="SSF51344">
    <property type="entry name" value="Epsilon subunit of F1F0-ATP synthase N-terminal domain"/>
    <property type="match status" value="1"/>
</dbReference>
<evidence type="ECO:0000256" key="5">
    <source>
        <dbReference type="ARBA" id="ARBA00023065"/>
    </source>
</evidence>
<dbReference type="NCBIfam" id="NF009980">
    <property type="entry name" value="PRK13446.1"/>
    <property type="match status" value="1"/>
</dbReference>
<dbReference type="GO" id="GO:0046933">
    <property type="term" value="F:proton-transporting ATP synthase activity, rotational mechanism"/>
    <property type="evidence" value="ECO:0007669"/>
    <property type="project" value="UniProtKB-UniRule"/>
</dbReference>